<dbReference type="PANTHER" id="PTHR36923:SF3">
    <property type="entry name" value="FERREDOXIN"/>
    <property type="match status" value="1"/>
</dbReference>
<dbReference type="AlphaFoldDB" id="A0A4P8L1J8"/>
<keyword evidence="6 7" id="KW-0411">Iron-sulfur</keyword>
<evidence type="ECO:0000313" key="10">
    <source>
        <dbReference type="Proteomes" id="UP000298602"/>
    </source>
</evidence>
<dbReference type="EMBL" id="CP040098">
    <property type="protein sequence ID" value="QCQ21736.1"/>
    <property type="molecule type" value="Genomic_DNA"/>
</dbReference>
<dbReference type="PANTHER" id="PTHR36923">
    <property type="entry name" value="FERREDOXIN"/>
    <property type="match status" value="1"/>
</dbReference>
<dbReference type="SUPFAM" id="SSF54862">
    <property type="entry name" value="4Fe-4S ferredoxins"/>
    <property type="match status" value="1"/>
</dbReference>
<comment type="function">
    <text evidence="1 7">Ferredoxins are iron-sulfur proteins that transfer electrons in a wide variety of metabolic reactions.</text>
</comment>
<dbReference type="GO" id="GO:0051536">
    <property type="term" value="F:iron-sulfur cluster binding"/>
    <property type="evidence" value="ECO:0007669"/>
    <property type="project" value="UniProtKB-KW"/>
</dbReference>
<keyword evidence="10" id="KW-1185">Reference proteome</keyword>
<dbReference type="InterPro" id="IPR017900">
    <property type="entry name" value="4Fe4S_Fe_S_CS"/>
</dbReference>
<name>A0A4P8L1J8_9BACT</name>
<feature type="domain" description="4Fe-4S ferredoxin-type" evidence="8">
    <location>
        <begin position="3"/>
        <end position="33"/>
    </location>
</feature>
<keyword evidence="3 7" id="KW-0479">Metal-binding</keyword>
<dbReference type="InterPro" id="IPR001080">
    <property type="entry name" value="3Fe4S_ferredoxin"/>
</dbReference>
<dbReference type="InterPro" id="IPR051269">
    <property type="entry name" value="Fe-S_cluster_ET"/>
</dbReference>
<dbReference type="PROSITE" id="PS00198">
    <property type="entry name" value="4FE4S_FER_1"/>
    <property type="match status" value="1"/>
</dbReference>
<accession>A0A4P8L1J8</accession>
<keyword evidence="5 7" id="KW-0408">Iron</keyword>
<dbReference type="InterPro" id="IPR017896">
    <property type="entry name" value="4Fe4S_Fe-S-bd"/>
</dbReference>
<evidence type="ECO:0000256" key="4">
    <source>
        <dbReference type="ARBA" id="ARBA00022982"/>
    </source>
</evidence>
<reference evidence="9 10" key="2">
    <citation type="submission" date="2019-05" db="EMBL/GenBank/DDBJ databases">
        <authorList>
            <person name="Suflita J.M."/>
            <person name="Marks C.R."/>
        </authorList>
    </citation>
    <scope>NUCLEOTIDE SEQUENCE [LARGE SCALE GENOMIC DNA]</scope>
    <source>
        <strain evidence="9 10">ALDC</strain>
    </source>
</reference>
<dbReference type="KEGG" id="dax:FDQ92_05810"/>
<protein>
    <recommendedName>
        <fullName evidence="7">Ferredoxin</fullName>
    </recommendedName>
</protein>
<evidence type="ECO:0000256" key="7">
    <source>
        <dbReference type="RuleBase" id="RU368020"/>
    </source>
</evidence>
<dbReference type="RefSeq" id="WP_137423705.1">
    <property type="nucleotide sequence ID" value="NZ_CP040098.1"/>
</dbReference>
<evidence type="ECO:0000256" key="3">
    <source>
        <dbReference type="ARBA" id="ARBA00022723"/>
    </source>
</evidence>
<dbReference type="Proteomes" id="UP000298602">
    <property type="component" value="Chromosome"/>
</dbReference>
<keyword evidence="4 7" id="KW-0249">Electron transport</keyword>
<evidence type="ECO:0000313" key="9">
    <source>
        <dbReference type="EMBL" id="QCQ21736.1"/>
    </source>
</evidence>
<dbReference type="GO" id="GO:0009055">
    <property type="term" value="F:electron transfer activity"/>
    <property type="evidence" value="ECO:0007669"/>
    <property type="project" value="UniProtKB-UniRule"/>
</dbReference>
<dbReference type="Gene3D" id="3.30.70.20">
    <property type="match status" value="1"/>
</dbReference>
<proteinExistence type="predicted"/>
<dbReference type="GO" id="GO:0005506">
    <property type="term" value="F:iron ion binding"/>
    <property type="evidence" value="ECO:0007669"/>
    <property type="project" value="UniProtKB-UniRule"/>
</dbReference>
<sequence length="64" mass="7005">MARRVVIDREACIGCQSCVELCPEVFAFDADAEKAEVIKPEGGPEDCIEEAIATCPVECISWEE</sequence>
<evidence type="ECO:0000256" key="6">
    <source>
        <dbReference type="ARBA" id="ARBA00023014"/>
    </source>
</evidence>
<dbReference type="PROSITE" id="PS51379">
    <property type="entry name" value="4FE4S_FER_2"/>
    <property type="match status" value="1"/>
</dbReference>
<evidence type="ECO:0000256" key="2">
    <source>
        <dbReference type="ARBA" id="ARBA00022448"/>
    </source>
</evidence>
<evidence type="ECO:0000256" key="5">
    <source>
        <dbReference type="ARBA" id="ARBA00023004"/>
    </source>
</evidence>
<gene>
    <name evidence="9" type="ORF">FDQ92_05810</name>
</gene>
<dbReference type="Pfam" id="PF13370">
    <property type="entry name" value="Fer4_13"/>
    <property type="match status" value="1"/>
</dbReference>
<keyword evidence="2 7" id="KW-0813">Transport</keyword>
<evidence type="ECO:0000259" key="8">
    <source>
        <dbReference type="PROSITE" id="PS51379"/>
    </source>
</evidence>
<organism evidence="9 10">
    <name type="scientific">Desulfoglaeba alkanexedens ALDC</name>
    <dbReference type="NCBI Taxonomy" id="980445"/>
    <lineage>
        <taxon>Bacteria</taxon>
        <taxon>Pseudomonadati</taxon>
        <taxon>Thermodesulfobacteriota</taxon>
        <taxon>Syntrophobacteria</taxon>
        <taxon>Syntrophobacterales</taxon>
        <taxon>Syntrophobacteraceae</taxon>
        <taxon>Desulfoglaeba</taxon>
    </lineage>
</organism>
<dbReference type="OrthoDB" id="9803319at2"/>
<dbReference type="PRINTS" id="PR00352">
    <property type="entry name" value="3FE4SFRDOXIN"/>
</dbReference>
<evidence type="ECO:0000256" key="1">
    <source>
        <dbReference type="ARBA" id="ARBA00003532"/>
    </source>
</evidence>
<reference evidence="9 10" key="1">
    <citation type="submission" date="2019-05" db="EMBL/GenBank/DDBJ databases">
        <title>The Complete Genome Sequence of the n-alkane-degrading Desulfoglaeba alkanexedens ALDC reveals multiple alkylsuccinate synthase gene clusters.</title>
        <authorList>
            <person name="Callaghan A.V."/>
            <person name="Davidova I.A."/>
            <person name="Duncan K.E."/>
            <person name="Morris B."/>
            <person name="McInerney M.J."/>
        </authorList>
    </citation>
    <scope>NUCLEOTIDE SEQUENCE [LARGE SCALE GENOMIC DNA]</scope>
    <source>
        <strain evidence="9 10">ALDC</strain>
    </source>
</reference>